<keyword evidence="8" id="KW-0472">Membrane</keyword>
<evidence type="ECO:0000313" key="11">
    <source>
        <dbReference type="EMBL" id="RGP38498.1"/>
    </source>
</evidence>
<dbReference type="PANTHER" id="PTHR23033">
    <property type="entry name" value="BETA1,3-GALACTOSYLTRANSFERASE"/>
    <property type="match status" value="1"/>
</dbReference>
<keyword evidence="4" id="KW-0812">Transmembrane</keyword>
<dbReference type="InterPro" id="IPR026050">
    <property type="entry name" value="C1GALT1/C1GALT1_chp1"/>
</dbReference>
<evidence type="ECO:0000256" key="1">
    <source>
        <dbReference type="ARBA" id="ARBA00004323"/>
    </source>
</evidence>
<dbReference type="Pfam" id="PF01762">
    <property type="entry name" value="Galactosyl_T"/>
    <property type="match status" value="1"/>
</dbReference>
<protein>
    <recommendedName>
        <fullName evidence="10">Galectin domain-containing protein</fullName>
    </recommendedName>
</protein>
<keyword evidence="6" id="KW-1133">Transmembrane helix</keyword>
<dbReference type="GO" id="GO:0030246">
    <property type="term" value="F:carbohydrate binding"/>
    <property type="evidence" value="ECO:0007669"/>
    <property type="project" value="InterPro"/>
</dbReference>
<dbReference type="Gene3D" id="2.60.120.200">
    <property type="match status" value="1"/>
</dbReference>
<keyword evidence="2" id="KW-0328">Glycosyltransferase</keyword>
<feature type="region of interest" description="Disordered" evidence="9">
    <location>
        <begin position="913"/>
        <end position="933"/>
    </location>
</feature>
<dbReference type="InterPro" id="IPR013320">
    <property type="entry name" value="ConA-like_dom_sf"/>
</dbReference>
<evidence type="ECO:0000313" key="12">
    <source>
        <dbReference type="Proteomes" id="UP000284547"/>
    </source>
</evidence>
<dbReference type="InterPro" id="IPR002659">
    <property type="entry name" value="Glyco_trans_31"/>
</dbReference>
<dbReference type="PROSITE" id="PS51304">
    <property type="entry name" value="GALECTIN"/>
    <property type="match status" value="1"/>
</dbReference>
<keyword evidence="5" id="KW-0735">Signal-anchor</keyword>
<name>A0A411Z5Y6_9RHOB</name>
<evidence type="ECO:0000256" key="3">
    <source>
        <dbReference type="ARBA" id="ARBA00022679"/>
    </source>
</evidence>
<dbReference type="GO" id="GO:0016020">
    <property type="term" value="C:membrane"/>
    <property type="evidence" value="ECO:0007669"/>
    <property type="project" value="InterPro"/>
</dbReference>
<dbReference type="Proteomes" id="UP000284547">
    <property type="component" value="Unassembled WGS sequence"/>
</dbReference>
<comment type="subcellular location">
    <subcellularLocation>
        <location evidence="1">Golgi apparatus membrane</location>
        <topology evidence="1">Single-pass type II membrane protein</topology>
    </subcellularLocation>
</comment>
<dbReference type="Gene3D" id="3.90.550.50">
    <property type="match status" value="1"/>
</dbReference>
<dbReference type="OrthoDB" id="7981249at2"/>
<gene>
    <name evidence="11" type="ORF">D1012_06740</name>
</gene>
<sequence length="1364" mass="148894">MIPFRTANGAAFHCQVDPAWTYYANLNFYTDTPDHIPFHLSLRLSDGLAVVNRKDRAGWHREEHHAVTFPKTRFSVRVTFAAQTVTVDLDGTVLGRYRSLPRLDRHARFLLRRGYPDLRRITQCGVEGAVPWETIETRDQTFDRLWQGVQPGKALVLTDRMELAEHLPKGQTATRHAVLLPGSATPVPLRPATQAQTSVPNTFALPEGIAAVLIPGRIWLDTGPEDSAHLQVIDTATGRALAPMQINRAALADRLLRLTTSGSLAHDDLAALQALEHVRYSGLWQTLDPQVQTALRAAAVRFGLTEFLPSAALSIPANAPTLATAPRHAATSPLTELTADLARLLATRPDRAALSHWLATALPQLTATDTEQLALTLCPSFCEQDAFDLLYPAIAARGLLPVRPSDEVGYVSLRLPFQLTAGDYDQVINRMHLLANRHGGWLASSALGWIAQTIATPGTLLVPVPEAKRLQILDAFCALITAQAKDPWGRTPCHCLMDGMLALIAELPRLRPDLRATVSATALMAYGLSPRFWSRLFTVTDPETLSACAPDLLAAKQAFATLSDPDLTDPQLHAAALSELSRLNVQGTDSAALCLLPTDTLRKTAPWHPDLLLRDLFRPGATHDADFDVPAALTRSLPTLGRVTRPSPFEMLERRLGEAAFTLITTWPDTPPAQRMAALQRCLTDALALSRPAAGHLGLAVSLGLLRALRADADAVSLVLSHLQHLRDTTAISPTSPAAQQALRAVQTVPNLATPVHSALGLPNSPTTHSHTPPPDAATALFNTVVVVMSCHPNLFTRIPAMRAGWLADLTRLGIPYIVVVGGASETPPEPDVINLDAPDDYEGLPQKSLAAIAHVHQHFPGRRMLKVDDDCYLHVEEFFFSLSYLRADYYGRPLARARGQMDRTWHMEKSASLRGRHDLDKSPEPSTYADGGSGYLLSPTAIAALLTAADTAEGQRLIQASFMEDKLVGDLLSLSGIRVTGDGYRVHVLRHARPGGLAVPKWENACLPFAGSGIKLAHLDGHALQPEAARVAKTRRPAAGKIWPTLLPARLGAQSHALDLISPPTRLDRASTAPVAVVACLRNEMTMLPHFLSHYRSLGVDSFLIADNGSDDGTLDYLADQPDVALFSVDSDYGQSHYGVLWQQALIAAYRPDRWSLIADADELLTWTADASGHLPDLLASPDFQDCDAARIFMLDMYPQGPLSQTDFTDEAPFAAAPFIDRDPFLTTSLGRGPFSDAPTWTSATRHRLLPGSRPELFVAQKIALLRYRPWMRLTDGLHYVGETRLSPRALLFGHFKYNAAFRAKAVSEVARGQHFNNAEEYRKYLDLIAEGRETIFDPSVSVHWTDSPFVQSVLTTGQPPPP</sequence>
<feature type="domain" description="Galectin" evidence="10">
    <location>
        <begin position="1"/>
        <end position="127"/>
    </location>
</feature>
<feature type="compositionally biased region" description="Basic and acidic residues" evidence="9">
    <location>
        <begin position="913"/>
        <end position="924"/>
    </location>
</feature>
<proteinExistence type="predicted"/>
<organism evidence="11 12">
    <name type="scientific">Pseudotabrizicola alkalilacus</name>
    <dbReference type="NCBI Taxonomy" id="2305252"/>
    <lineage>
        <taxon>Bacteria</taxon>
        <taxon>Pseudomonadati</taxon>
        <taxon>Pseudomonadota</taxon>
        <taxon>Alphaproteobacteria</taxon>
        <taxon>Rhodobacterales</taxon>
        <taxon>Paracoccaceae</taxon>
        <taxon>Pseudotabrizicola</taxon>
    </lineage>
</organism>
<evidence type="ECO:0000259" key="10">
    <source>
        <dbReference type="PROSITE" id="PS51304"/>
    </source>
</evidence>
<keyword evidence="12" id="KW-1185">Reference proteome</keyword>
<dbReference type="InterPro" id="IPR001079">
    <property type="entry name" value="Galectin_CRD"/>
</dbReference>
<evidence type="ECO:0000256" key="4">
    <source>
        <dbReference type="ARBA" id="ARBA00022692"/>
    </source>
</evidence>
<dbReference type="RefSeq" id="WP_118150537.1">
    <property type="nucleotide sequence ID" value="NZ_QWEY01000002.1"/>
</dbReference>
<comment type="caution">
    <text evidence="11">The sequence shown here is derived from an EMBL/GenBank/DDBJ whole genome shotgun (WGS) entry which is preliminary data.</text>
</comment>
<dbReference type="GO" id="GO:0008378">
    <property type="term" value="F:galactosyltransferase activity"/>
    <property type="evidence" value="ECO:0007669"/>
    <property type="project" value="UniProtKB-ARBA"/>
</dbReference>
<evidence type="ECO:0000256" key="9">
    <source>
        <dbReference type="SAM" id="MobiDB-lite"/>
    </source>
</evidence>
<keyword evidence="7" id="KW-0333">Golgi apparatus</keyword>
<evidence type="ECO:0000256" key="5">
    <source>
        <dbReference type="ARBA" id="ARBA00022968"/>
    </source>
</evidence>
<reference evidence="11 12" key="1">
    <citation type="submission" date="2018-08" db="EMBL/GenBank/DDBJ databases">
        <title>Flavobacterium tibetense sp. nov., isolated from a wetland YonghuCo on Tibetan Plateau.</title>
        <authorList>
            <person name="Phurbu D."/>
            <person name="Lu H."/>
            <person name="Xing P."/>
        </authorList>
    </citation>
    <scope>NUCLEOTIDE SEQUENCE [LARGE SCALE GENOMIC DNA]</scope>
    <source>
        <strain evidence="11 12">DJC</strain>
    </source>
</reference>
<evidence type="ECO:0000256" key="6">
    <source>
        <dbReference type="ARBA" id="ARBA00022989"/>
    </source>
</evidence>
<evidence type="ECO:0000256" key="2">
    <source>
        <dbReference type="ARBA" id="ARBA00022676"/>
    </source>
</evidence>
<dbReference type="Pfam" id="PF13704">
    <property type="entry name" value="Glyco_tranf_2_4"/>
    <property type="match status" value="1"/>
</dbReference>
<evidence type="ECO:0000256" key="8">
    <source>
        <dbReference type="ARBA" id="ARBA00023136"/>
    </source>
</evidence>
<dbReference type="SUPFAM" id="SSF49899">
    <property type="entry name" value="Concanavalin A-like lectins/glucanases"/>
    <property type="match status" value="1"/>
</dbReference>
<keyword evidence="3" id="KW-0808">Transferase</keyword>
<dbReference type="EMBL" id="QWEY01000002">
    <property type="protein sequence ID" value="RGP38498.1"/>
    <property type="molecule type" value="Genomic_DNA"/>
</dbReference>
<accession>A0A411Z5Y6</accession>
<evidence type="ECO:0000256" key="7">
    <source>
        <dbReference type="ARBA" id="ARBA00023034"/>
    </source>
</evidence>